<keyword evidence="1" id="KW-1015">Disulfide bond</keyword>
<feature type="transmembrane region" description="Helical" evidence="2">
    <location>
        <begin position="127"/>
        <end position="146"/>
    </location>
</feature>
<evidence type="ECO:0000259" key="3">
    <source>
        <dbReference type="Pfam" id="PF08205"/>
    </source>
</evidence>
<dbReference type="AlphaFoldDB" id="A0A0N0BJC3"/>
<name>A0A0N0BJC3_9HYME</name>
<evidence type="ECO:0000313" key="5">
    <source>
        <dbReference type="Proteomes" id="UP000053105"/>
    </source>
</evidence>
<dbReference type="OrthoDB" id="6431884at2759"/>
<keyword evidence="2" id="KW-1133">Transmembrane helix</keyword>
<evidence type="ECO:0000313" key="4">
    <source>
        <dbReference type="EMBL" id="KOX78912.1"/>
    </source>
</evidence>
<feature type="transmembrane region" description="Helical" evidence="2">
    <location>
        <begin position="104"/>
        <end position="121"/>
    </location>
</feature>
<feature type="domain" description="CD80-like immunoglobulin C2-set" evidence="3">
    <location>
        <begin position="52"/>
        <end position="91"/>
    </location>
</feature>
<dbReference type="STRING" id="166423.A0A0N0BJC3"/>
<dbReference type="EMBL" id="KQ435719">
    <property type="protein sequence ID" value="KOX78912.1"/>
    <property type="molecule type" value="Genomic_DNA"/>
</dbReference>
<dbReference type="Gene3D" id="2.60.40.10">
    <property type="entry name" value="Immunoglobulins"/>
    <property type="match status" value="1"/>
</dbReference>
<keyword evidence="2" id="KW-0472">Membrane</keyword>
<dbReference type="Pfam" id="PF08205">
    <property type="entry name" value="C2-set_2"/>
    <property type="match status" value="1"/>
</dbReference>
<reference evidence="4 5" key="1">
    <citation type="submission" date="2015-07" db="EMBL/GenBank/DDBJ databases">
        <title>The genome of Melipona quadrifasciata.</title>
        <authorList>
            <person name="Pan H."/>
            <person name="Kapheim K."/>
        </authorList>
    </citation>
    <scope>NUCLEOTIDE SEQUENCE [LARGE SCALE GENOMIC DNA]</scope>
    <source>
        <strain evidence="4">0111107301</strain>
        <tissue evidence="4">Whole body</tissue>
    </source>
</reference>
<sequence>MADNYRPVTRNGYACANANANADPAFPLPPTFASAHGFSSACGSRQSDKILSAGKKYETRCQSTGSRPPAVLTWWKASKQLKKTSENVSKRKDDVSKFFKRRRTFLTFVVSLASSAMELELDVTRVIIGLAILCEGVIIGLAILKLSGSLKTVSTRHICSFAAGKSINDVNRRVIKVEYDKQAQLQDNADKKEKFSPHHVCNQLRSLQALTSK</sequence>
<proteinExistence type="predicted"/>
<gene>
    <name evidence="4" type="ORF">WN51_08671</name>
</gene>
<dbReference type="InterPro" id="IPR013162">
    <property type="entry name" value="CD80_C2-set"/>
</dbReference>
<dbReference type="InterPro" id="IPR013783">
    <property type="entry name" value="Ig-like_fold"/>
</dbReference>
<organism evidence="4 5">
    <name type="scientific">Melipona quadrifasciata</name>
    <dbReference type="NCBI Taxonomy" id="166423"/>
    <lineage>
        <taxon>Eukaryota</taxon>
        <taxon>Metazoa</taxon>
        <taxon>Ecdysozoa</taxon>
        <taxon>Arthropoda</taxon>
        <taxon>Hexapoda</taxon>
        <taxon>Insecta</taxon>
        <taxon>Pterygota</taxon>
        <taxon>Neoptera</taxon>
        <taxon>Endopterygota</taxon>
        <taxon>Hymenoptera</taxon>
        <taxon>Apocrita</taxon>
        <taxon>Aculeata</taxon>
        <taxon>Apoidea</taxon>
        <taxon>Anthophila</taxon>
        <taxon>Apidae</taxon>
        <taxon>Melipona</taxon>
    </lineage>
</organism>
<keyword evidence="5" id="KW-1185">Reference proteome</keyword>
<evidence type="ECO:0000256" key="2">
    <source>
        <dbReference type="SAM" id="Phobius"/>
    </source>
</evidence>
<keyword evidence="2" id="KW-0812">Transmembrane</keyword>
<evidence type="ECO:0000256" key="1">
    <source>
        <dbReference type="ARBA" id="ARBA00023157"/>
    </source>
</evidence>
<dbReference type="Proteomes" id="UP000053105">
    <property type="component" value="Unassembled WGS sequence"/>
</dbReference>
<accession>A0A0N0BJC3</accession>
<protein>
    <recommendedName>
        <fullName evidence="3">CD80-like immunoglobulin C2-set domain-containing protein</fullName>
    </recommendedName>
</protein>